<dbReference type="Pfam" id="PF01872">
    <property type="entry name" value="RibD_C"/>
    <property type="match status" value="1"/>
</dbReference>
<dbReference type="PROSITE" id="PS51747">
    <property type="entry name" value="CYT_DCMP_DEAMINASES_2"/>
    <property type="match status" value="1"/>
</dbReference>
<feature type="binding site" evidence="16">
    <location>
        <position position="156"/>
    </location>
    <ligand>
        <name>NADP(+)</name>
        <dbReference type="ChEBI" id="CHEBI:58349"/>
    </ligand>
</feature>
<evidence type="ECO:0000256" key="16">
    <source>
        <dbReference type="PIRSR" id="PIRSR006769-2"/>
    </source>
</evidence>
<keyword evidence="20" id="KW-1185">Reference proteome</keyword>
<evidence type="ECO:0000313" key="20">
    <source>
        <dbReference type="Proteomes" id="UP000050969"/>
    </source>
</evidence>
<keyword evidence="10 14" id="KW-0560">Oxidoreductase</keyword>
<comment type="catalytic activity">
    <reaction evidence="13 14">
        <text>2,5-diamino-6-hydroxy-4-(5-phosphoribosylamino)-pyrimidine + H2O + H(+) = 5-amino-6-(5-phospho-D-ribosylamino)uracil + NH4(+)</text>
        <dbReference type="Rhea" id="RHEA:21868"/>
        <dbReference type="ChEBI" id="CHEBI:15377"/>
        <dbReference type="ChEBI" id="CHEBI:15378"/>
        <dbReference type="ChEBI" id="CHEBI:28938"/>
        <dbReference type="ChEBI" id="CHEBI:58453"/>
        <dbReference type="ChEBI" id="CHEBI:58614"/>
        <dbReference type="EC" id="3.5.4.26"/>
    </reaction>
</comment>
<feature type="binding site" evidence="17">
    <location>
        <position position="53"/>
    </location>
    <ligand>
        <name>Zn(2+)</name>
        <dbReference type="ChEBI" id="CHEBI:29105"/>
        <note>catalytic</note>
    </ligand>
</feature>
<comment type="pathway">
    <text evidence="2 14">Cofactor biosynthesis; riboflavin biosynthesis; 5-amino-6-(D-ribitylamino)uracil from GTP: step 2/4.</text>
</comment>
<accession>A0A0R2MYL2</accession>
<dbReference type="GO" id="GO:0008703">
    <property type="term" value="F:5-amino-6-(5-phosphoribosylamino)uracil reductase activity"/>
    <property type="evidence" value="ECO:0007669"/>
    <property type="project" value="UniProtKB-EC"/>
</dbReference>
<dbReference type="InterPro" id="IPR016192">
    <property type="entry name" value="APOBEC/CMP_deaminase_Zn-bd"/>
</dbReference>
<dbReference type="SUPFAM" id="SSF53597">
    <property type="entry name" value="Dihydrofolate reductase-like"/>
    <property type="match status" value="1"/>
</dbReference>
<dbReference type="Gene3D" id="3.40.430.10">
    <property type="entry name" value="Dihydrofolate Reductase, subunit A"/>
    <property type="match status" value="1"/>
</dbReference>
<evidence type="ECO:0000256" key="17">
    <source>
        <dbReference type="PIRSR" id="PIRSR006769-3"/>
    </source>
</evidence>
<dbReference type="PROSITE" id="PS00903">
    <property type="entry name" value="CYT_DCMP_DEAMINASES_1"/>
    <property type="match status" value="1"/>
</dbReference>
<comment type="similarity">
    <text evidence="5 14">In the C-terminal section; belongs to the HTP reductase family.</text>
</comment>
<evidence type="ECO:0000259" key="18">
    <source>
        <dbReference type="PROSITE" id="PS51747"/>
    </source>
</evidence>
<sequence>MSEITDSEYMALAVQAAQKGNGHTWTNPMVGAVIVKQQHVLAVGYHHRFGEAHAEIDALNQLASSADARGATMYVTLEPCSHFGKTPPCAKRLVSVGLRRVVIGQIDPNPLVAGKGIAILRTAGIAVEILATTQGLNPAYNFFYQHQRPQVTLKYAMSLDGKINAAQKARSYLTGPEAYRDSQQLRATHQAVMVGEHTALVDDPQLTVREVPIDWPPIRVVLLHDAAELPADAKLFEQQTPVWLLAATDSRHQWPDFVQVFVGEWSPAAVMALLQQQGIQSLLIEGGSRIHADYLAAGFADHMIVYVAPIILGGQGLPAIWSDQGKAGTYRLVNQTKLGLDTRFELRRTSDVYRHY</sequence>
<protein>
    <recommendedName>
        <fullName evidence="14">Riboflavin biosynthesis protein RibD</fullName>
    </recommendedName>
    <domain>
        <recommendedName>
            <fullName evidence="14">Diaminohydroxyphosphoribosylaminopyrimidine deaminase</fullName>
            <shortName evidence="14">DRAP deaminase</shortName>
            <ecNumber evidence="14">3.5.4.26</ecNumber>
        </recommendedName>
        <alternativeName>
            <fullName evidence="14">Riboflavin-specific deaminase</fullName>
        </alternativeName>
    </domain>
    <domain>
        <recommendedName>
            <fullName evidence="14">5-amino-6-(5-phosphoribosylamino)uracil reductase</fullName>
            <ecNumber evidence="14">1.1.1.193</ecNumber>
        </recommendedName>
        <alternativeName>
            <fullName evidence="14">HTP reductase</fullName>
        </alternativeName>
    </domain>
</protein>
<feature type="binding site" evidence="16">
    <location>
        <position position="186"/>
    </location>
    <ligand>
        <name>substrate</name>
    </ligand>
</feature>
<dbReference type="EC" id="1.1.1.193" evidence="14"/>
<feature type="binding site" evidence="17">
    <location>
        <position position="89"/>
    </location>
    <ligand>
        <name>Zn(2+)</name>
        <dbReference type="ChEBI" id="CHEBI:29105"/>
        <note>catalytic</note>
    </ligand>
</feature>
<evidence type="ECO:0000256" key="5">
    <source>
        <dbReference type="ARBA" id="ARBA00007417"/>
    </source>
</evidence>
<evidence type="ECO:0000256" key="13">
    <source>
        <dbReference type="ARBA" id="ARBA00049886"/>
    </source>
</evidence>
<comment type="function">
    <text evidence="1 14">Converts 2,5-diamino-6-(ribosylamino)-4(3h)-pyrimidinone 5'-phosphate into 5-amino-6-(ribosylamino)-2,4(1h,3h)-pyrimidinedione 5'-phosphate.</text>
</comment>
<dbReference type="RefSeq" id="WP_225426399.1">
    <property type="nucleotide sequence ID" value="NZ_JQCE01000005.1"/>
</dbReference>
<evidence type="ECO:0000256" key="1">
    <source>
        <dbReference type="ARBA" id="ARBA00002151"/>
    </source>
</evidence>
<dbReference type="AlphaFoldDB" id="A0A0R2MYL2"/>
<dbReference type="NCBIfam" id="TIGR00326">
    <property type="entry name" value="eubact_ribD"/>
    <property type="match status" value="1"/>
</dbReference>
<comment type="cofactor">
    <cofactor evidence="14 17">
        <name>Zn(2+)</name>
        <dbReference type="ChEBI" id="CHEBI:29105"/>
    </cofactor>
    <text evidence="14 17">Binds 1 zinc ion.</text>
</comment>
<feature type="binding site" evidence="16">
    <location>
        <position position="202"/>
    </location>
    <ligand>
        <name>NADP(+)</name>
        <dbReference type="ChEBI" id="CHEBI:58349"/>
    </ligand>
</feature>
<dbReference type="GO" id="GO:0008835">
    <property type="term" value="F:diaminohydroxyphosphoribosylaminopyrimidine deaminase activity"/>
    <property type="evidence" value="ECO:0007669"/>
    <property type="project" value="UniProtKB-EC"/>
</dbReference>
<comment type="similarity">
    <text evidence="4 14">In the N-terminal section; belongs to the cytidine and deoxycytidylate deaminase family.</text>
</comment>
<evidence type="ECO:0000256" key="6">
    <source>
        <dbReference type="ARBA" id="ARBA00022619"/>
    </source>
</evidence>
<dbReference type="SUPFAM" id="SSF53927">
    <property type="entry name" value="Cytidine deaminase-like"/>
    <property type="match status" value="1"/>
</dbReference>
<dbReference type="Gene3D" id="3.40.140.10">
    <property type="entry name" value="Cytidine Deaminase, domain 2"/>
    <property type="match status" value="1"/>
</dbReference>
<feature type="binding site" evidence="16">
    <location>
        <position position="198"/>
    </location>
    <ligand>
        <name>NADP(+)</name>
        <dbReference type="ChEBI" id="CHEBI:58349"/>
    </ligand>
</feature>
<evidence type="ECO:0000256" key="9">
    <source>
        <dbReference type="ARBA" id="ARBA00022857"/>
    </source>
</evidence>
<dbReference type="InterPro" id="IPR024072">
    <property type="entry name" value="DHFR-like_dom_sf"/>
</dbReference>
<dbReference type="GO" id="GO:0008270">
    <property type="term" value="F:zinc ion binding"/>
    <property type="evidence" value="ECO:0007669"/>
    <property type="project" value="InterPro"/>
</dbReference>
<dbReference type="CDD" id="cd01284">
    <property type="entry name" value="Riboflavin_deaminase-reductase"/>
    <property type="match status" value="1"/>
</dbReference>
<dbReference type="InterPro" id="IPR004794">
    <property type="entry name" value="Eubact_RibD"/>
</dbReference>
<dbReference type="Proteomes" id="UP000050969">
    <property type="component" value="Unassembled WGS sequence"/>
</dbReference>
<dbReference type="PANTHER" id="PTHR38011:SF7">
    <property type="entry name" value="2,5-DIAMINO-6-RIBOSYLAMINO-4(3H)-PYRIMIDINONE 5'-PHOSPHATE REDUCTASE"/>
    <property type="match status" value="1"/>
</dbReference>
<dbReference type="PIRSF" id="PIRSF006769">
    <property type="entry name" value="RibD"/>
    <property type="match status" value="1"/>
</dbReference>
<evidence type="ECO:0000256" key="8">
    <source>
        <dbReference type="ARBA" id="ARBA00022833"/>
    </source>
</evidence>
<feature type="binding site" evidence="16">
    <location>
        <position position="285"/>
    </location>
    <ligand>
        <name>substrate</name>
    </ligand>
</feature>
<comment type="catalytic activity">
    <reaction evidence="12 14">
        <text>5-amino-6-(5-phospho-D-ribitylamino)uracil + NADP(+) = 5-amino-6-(5-phospho-D-ribosylamino)uracil + NADPH + H(+)</text>
        <dbReference type="Rhea" id="RHEA:17845"/>
        <dbReference type="ChEBI" id="CHEBI:15378"/>
        <dbReference type="ChEBI" id="CHEBI:57783"/>
        <dbReference type="ChEBI" id="CHEBI:58349"/>
        <dbReference type="ChEBI" id="CHEBI:58421"/>
        <dbReference type="ChEBI" id="CHEBI:58453"/>
        <dbReference type="EC" id="1.1.1.193"/>
    </reaction>
</comment>
<keyword evidence="6 14" id="KW-0686">Riboflavin biosynthesis</keyword>
<evidence type="ECO:0000256" key="3">
    <source>
        <dbReference type="ARBA" id="ARBA00004910"/>
    </source>
</evidence>
<evidence type="ECO:0000313" key="19">
    <source>
        <dbReference type="EMBL" id="KRO18441.1"/>
    </source>
</evidence>
<feature type="binding site" evidence="16">
    <location>
        <position position="206"/>
    </location>
    <ligand>
        <name>substrate</name>
    </ligand>
</feature>
<dbReference type="STRING" id="1293598.IV56_GL001575"/>
<dbReference type="GO" id="GO:0009231">
    <property type="term" value="P:riboflavin biosynthetic process"/>
    <property type="evidence" value="ECO:0007669"/>
    <property type="project" value="UniProtKB-UniPathway"/>
</dbReference>
<evidence type="ECO:0000256" key="12">
    <source>
        <dbReference type="ARBA" id="ARBA00049861"/>
    </source>
</evidence>
<dbReference type="InterPro" id="IPR002734">
    <property type="entry name" value="RibDG_C"/>
</dbReference>
<keyword evidence="9 14" id="KW-0521">NADP</keyword>
<evidence type="ECO:0000256" key="7">
    <source>
        <dbReference type="ARBA" id="ARBA00022723"/>
    </source>
</evidence>
<evidence type="ECO:0000256" key="15">
    <source>
        <dbReference type="PIRSR" id="PIRSR006769-1"/>
    </source>
</evidence>
<keyword evidence="11" id="KW-0511">Multifunctional enzyme</keyword>
<dbReference type="InterPro" id="IPR050765">
    <property type="entry name" value="Riboflavin_Biosynth_HTPR"/>
</dbReference>
<dbReference type="PATRIC" id="fig|1293598.4.peg.1641"/>
<dbReference type="PANTHER" id="PTHR38011">
    <property type="entry name" value="DIHYDROFOLATE REDUCTASE FAMILY PROTEIN (AFU_ORTHOLOGUE AFUA_8G06820)"/>
    <property type="match status" value="1"/>
</dbReference>
<evidence type="ECO:0000256" key="4">
    <source>
        <dbReference type="ARBA" id="ARBA00005259"/>
    </source>
</evidence>
<feature type="binding site" evidence="16">
    <location>
        <position position="209"/>
    </location>
    <ligand>
        <name>substrate</name>
    </ligand>
</feature>
<keyword evidence="14" id="KW-0378">Hydrolase</keyword>
<evidence type="ECO:0000256" key="2">
    <source>
        <dbReference type="ARBA" id="ARBA00004882"/>
    </source>
</evidence>
<dbReference type="InterPro" id="IPR002125">
    <property type="entry name" value="CMP_dCMP_dom"/>
</dbReference>
<keyword evidence="7 14" id="KW-0479">Metal-binding</keyword>
<organism evidence="19 20">
    <name type="scientific">Lacticaseibacillus saniviri JCM 17471 = DSM 24301</name>
    <dbReference type="NCBI Taxonomy" id="1293598"/>
    <lineage>
        <taxon>Bacteria</taxon>
        <taxon>Bacillati</taxon>
        <taxon>Bacillota</taxon>
        <taxon>Bacilli</taxon>
        <taxon>Lactobacillales</taxon>
        <taxon>Lactobacillaceae</taxon>
        <taxon>Lacticaseibacillus</taxon>
    </lineage>
</organism>
<keyword evidence="8 14" id="KW-0862">Zinc</keyword>
<dbReference type="EC" id="3.5.4.26" evidence="14"/>
<evidence type="ECO:0000256" key="11">
    <source>
        <dbReference type="ARBA" id="ARBA00023268"/>
    </source>
</evidence>
<dbReference type="InterPro" id="IPR016193">
    <property type="entry name" value="Cytidine_deaminase-like"/>
</dbReference>
<evidence type="ECO:0000256" key="14">
    <source>
        <dbReference type="PIRNR" id="PIRNR006769"/>
    </source>
</evidence>
<comment type="caution">
    <text evidence="19">The sequence shown here is derived from an EMBL/GenBank/DDBJ whole genome shotgun (WGS) entry which is preliminary data.</text>
</comment>
<feature type="active site" description="Proton donor" evidence="15">
    <location>
        <position position="55"/>
    </location>
</feature>
<dbReference type="EMBL" id="JQCE01000005">
    <property type="protein sequence ID" value="KRO18441.1"/>
    <property type="molecule type" value="Genomic_DNA"/>
</dbReference>
<feature type="binding site" evidence="17">
    <location>
        <position position="80"/>
    </location>
    <ligand>
        <name>Zn(2+)</name>
        <dbReference type="ChEBI" id="CHEBI:29105"/>
        <note>catalytic</note>
    </ligand>
</feature>
<dbReference type="UniPathway" id="UPA00275">
    <property type="reaction ID" value="UER00401"/>
</dbReference>
<name>A0A0R2MYL2_9LACO</name>
<proteinExistence type="inferred from homology"/>
<evidence type="ECO:0000256" key="10">
    <source>
        <dbReference type="ARBA" id="ARBA00023002"/>
    </source>
</evidence>
<feature type="domain" description="CMP/dCMP-type deaminase" evidence="18">
    <location>
        <begin position="4"/>
        <end position="128"/>
    </location>
</feature>
<comment type="pathway">
    <text evidence="3 14">Cofactor biosynthesis; riboflavin biosynthesis; 5-amino-6-(D-ribitylamino)uracil from GTP: step 3/4.</text>
</comment>
<dbReference type="Pfam" id="PF00383">
    <property type="entry name" value="dCMP_cyt_deam_1"/>
    <property type="match status" value="1"/>
</dbReference>
<gene>
    <name evidence="19" type="ORF">IV56_GL001575</name>
</gene>
<reference evidence="19 20" key="1">
    <citation type="journal article" date="2015" name="Genome Announc.">
        <title>Expanding the biotechnology potential of lactobacilli through comparative genomics of 213 strains and associated genera.</title>
        <authorList>
            <person name="Sun Z."/>
            <person name="Harris H.M."/>
            <person name="McCann A."/>
            <person name="Guo C."/>
            <person name="Argimon S."/>
            <person name="Zhang W."/>
            <person name="Yang X."/>
            <person name="Jeffery I.B."/>
            <person name="Cooney J.C."/>
            <person name="Kagawa T.F."/>
            <person name="Liu W."/>
            <person name="Song Y."/>
            <person name="Salvetti E."/>
            <person name="Wrobel A."/>
            <person name="Rasinkangas P."/>
            <person name="Parkhill J."/>
            <person name="Rea M.C."/>
            <person name="O'Sullivan O."/>
            <person name="Ritari J."/>
            <person name="Douillard F.P."/>
            <person name="Paul Ross R."/>
            <person name="Yang R."/>
            <person name="Briner A.E."/>
            <person name="Felis G.E."/>
            <person name="de Vos W.M."/>
            <person name="Barrangou R."/>
            <person name="Klaenhammer T.R."/>
            <person name="Caufield P.W."/>
            <person name="Cui Y."/>
            <person name="Zhang H."/>
            <person name="O'Toole P.W."/>
        </authorList>
    </citation>
    <scope>NUCLEOTIDE SEQUENCE [LARGE SCALE GENOMIC DNA]</scope>
    <source>
        <strain evidence="19 20">DSM 24301</strain>
    </source>
</reference>